<reference evidence="12" key="1">
    <citation type="journal article" date="2019" name="Int. J. Syst. Evol. Microbiol.">
        <title>The Global Catalogue of Microorganisms (GCM) 10K type strain sequencing project: providing services to taxonomists for standard genome sequencing and annotation.</title>
        <authorList>
            <consortium name="The Broad Institute Genomics Platform"/>
            <consortium name="The Broad Institute Genome Sequencing Center for Infectious Disease"/>
            <person name="Wu L."/>
            <person name="Ma J."/>
        </authorList>
    </citation>
    <scope>NUCLEOTIDE SEQUENCE [LARGE SCALE GENOMIC DNA]</scope>
    <source>
        <strain evidence="12">JCM 16953</strain>
    </source>
</reference>
<feature type="transmembrane region" description="Helical" evidence="9">
    <location>
        <begin position="300"/>
        <end position="324"/>
    </location>
</feature>
<keyword evidence="5 9" id="KW-0812">Transmembrane</keyword>
<organism evidence="11 12">
    <name type="scientific">Nocardioides panacisoli</name>
    <dbReference type="NCBI Taxonomy" id="627624"/>
    <lineage>
        <taxon>Bacteria</taxon>
        <taxon>Bacillati</taxon>
        <taxon>Actinomycetota</taxon>
        <taxon>Actinomycetes</taxon>
        <taxon>Propionibacteriales</taxon>
        <taxon>Nocardioidaceae</taxon>
        <taxon>Nocardioides</taxon>
    </lineage>
</organism>
<feature type="transmembrane region" description="Helical" evidence="9">
    <location>
        <begin position="31"/>
        <end position="51"/>
    </location>
</feature>
<feature type="transmembrane region" description="Helical" evidence="9">
    <location>
        <begin position="232"/>
        <end position="257"/>
    </location>
</feature>
<keyword evidence="6 9" id="KW-1133">Transmembrane helix</keyword>
<feature type="domain" description="RCK C-terminal" evidence="10">
    <location>
        <begin position="404"/>
        <end position="486"/>
    </location>
</feature>
<dbReference type="Proteomes" id="UP001501821">
    <property type="component" value="Unassembled WGS sequence"/>
</dbReference>
<keyword evidence="4" id="KW-1003">Cell membrane</keyword>
<proteinExistence type="predicted"/>
<keyword evidence="8 9" id="KW-0472">Membrane</keyword>
<evidence type="ECO:0000313" key="11">
    <source>
        <dbReference type="EMBL" id="GAA3820785.1"/>
    </source>
</evidence>
<keyword evidence="7" id="KW-0406">Ion transport</keyword>
<dbReference type="EMBL" id="BAABAH010000007">
    <property type="protein sequence ID" value="GAA3820785.1"/>
    <property type="molecule type" value="Genomic_DNA"/>
</dbReference>
<feature type="transmembrane region" description="Helical" evidence="9">
    <location>
        <begin position="269"/>
        <end position="288"/>
    </location>
</feature>
<evidence type="ECO:0000256" key="7">
    <source>
        <dbReference type="ARBA" id="ARBA00023065"/>
    </source>
</evidence>
<gene>
    <name evidence="11" type="ORF">GCM10022242_23080</name>
</gene>
<dbReference type="InterPro" id="IPR038770">
    <property type="entry name" value="Na+/solute_symporter_sf"/>
</dbReference>
<dbReference type="Gene3D" id="1.20.1530.20">
    <property type="match status" value="1"/>
</dbReference>
<evidence type="ECO:0000256" key="1">
    <source>
        <dbReference type="ARBA" id="ARBA00004651"/>
    </source>
</evidence>
<evidence type="ECO:0000256" key="9">
    <source>
        <dbReference type="SAM" id="Phobius"/>
    </source>
</evidence>
<dbReference type="InterPro" id="IPR006037">
    <property type="entry name" value="RCK_C"/>
</dbReference>
<feature type="transmembrane region" description="Helical" evidence="9">
    <location>
        <begin position="365"/>
        <end position="388"/>
    </location>
</feature>
<dbReference type="InterPro" id="IPR006153">
    <property type="entry name" value="Cation/H_exchanger_TM"/>
</dbReference>
<dbReference type="Pfam" id="PF00999">
    <property type="entry name" value="Na_H_Exchanger"/>
    <property type="match status" value="1"/>
</dbReference>
<evidence type="ECO:0000313" key="12">
    <source>
        <dbReference type="Proteomes" id="UP001501821"/>
    </source>
</evidence>
<dbReference type="PANTHER" id="PTHR32507:SF7">
    <property type="entry name" value="K(+)_H(+) ANTIPORTER NHAP2"/>
    <property type="match status" value="1"/>
</dbReference>
<accession>A0ABP7IKG0</accession>
<dbReference type="Gene3D" id="3.30.70.1450">
    <property type="entry name" value="Regulator of K+ conductance, C-terminal domain"/>
    <property type="match status" value="1"/>
</dbReference>
<comment type="caution">
    <text evidence="11">The sequence shown here is derived from an EMBL/GenBank/DDBJ whole genome shotgun (WGS) entry which is preliminary data.</text>
</comment>
<evidence type="ECO:0000256" key="6">
    <source>
        <dbReference type="ARBA" id="ARBA00022989"/>
    </source>
</evidence>
<evidence type="ECO:0000256" key="8">
    <source>
        <dbReference type="ARBA" id="ARBA00023136"/>
    </source>
</evidence>
<feature type="transmembrane region" description="Helical" evidence="9">
    <location>
        <begin position="6"/>
        <end position="24"/>
    </location>
</feature>
<protein>
    <submittedName>
        <fullName evidence="11">Cation:proton antiporter</fullName>
    </submittedName>
</protein>
<keyword evidence="3" id="KW-0050">Antiport</keyword>
<dbReference type="SUPFAM" id="SSF116726">
    <property type="entry name" value="TrkA C-terminal domain-like"/>
    <property type="match status" value="1"/>
</dbReference>
<dbReference type="InterPro" id="IPR036721">
    <property type="entry name" value="RCK_C_sf"/>
</dbReference>
<evidence type="ECO:0000256" key="4">
    <source>
        <dbReference type="ARBA" id="ARBA00022475"/>
    </source>
</evidence>
<feature type="transmembrane region" description="Helical" evidence="9">
    <location>
        <begin position="63"/>
        <end position="82"/>
    </location>
</feature>
<evidence type="ECO:0000259" key="10">
    <source>
        <dbReference type="PROSITE" id="PS51202"/>
    </source>
</evidence>
<feature type="transmembrane region" description="Helical" evidence="9">
    <location>
        <begin position="89"/>
        <end position="115"/>
    </location>
</feature>
<evidence type="ECO:0000256" key="2">
    <source>
        <dbReference type="ARBA" id="ARBA00022448"/>
    </source>
</evidence>
<evidence type="ECO:0000256" key="5">
    <source>
        <dbReference type="ARBA" id="ARBA00022692"/>
    </source>
</evidence>
<keyword evidence="12" id="KW-1185">Reference proteome</keyword>
<dbReference type="Pfam" id="PF02080">
    <property type="entry name" value="TrkA_C"/>
    <property type="match status" value="1"/>
</dbReference>
<feature type="transmembrane region" description="Helical" evidence="9">
    <location>
        <begin position="336"/>
        <end position="359"/>
    </location>
</feature>
<comment type="subcellular location">
    <subcellularLocation>
        <location evidence="1">Cell membrane</location>
        <topology evidence="1">Multi-pass membrane protein</topology>
    </subcellularLocation>
</comment>
<name>A0ABP7IKG0_9ACTN</name>
<keyword evidence="2" id="KW-0813">Transport</keyword>
<evidence type="ECO:0000256" key="3">
    <source>
        <dbReference type="ARBA" id="ARBA00022449"/>
    </source>
</evidence>
<dbReference type="PANTHER" id="PTHR32507">
    <property type="entry name" value="NA(+)/H(+) ANTIPORTER 1"/>
    <property type="match status" value="1"/>
</dbReference>
<dbReference type="PROSITE" id="PS51202">
    <property type="entry name" value="RCK_C"/>
    <property type="match status" value="1"/>
</dbReference>
<feature type="transmembrane region" description="Helical" evidence="9">
    <location>
        <begin position="190"/>
        <end position="212"/>
    </location>
</feature>
<dbReference type="RefSeq" id="WP_344775496.1">
    <property type="nucleotide sequence ID" value="NZ_BAABAH010000007.1"/>
</dbReference>
<sequence length="490" mass="50772">MSDAIDFGWLVLVVSSVGLAAVLATRIAVRLRVPAPLLVLAAAAIALAVVPEIHTPSETSVERLVSVALVLILFDGGMGIGWRSFRTSAVPIGVVGVLGTFLTTAGVAAVVHYGVGVDWFPALLVATAVAPTDPAVVFSVLGQREISGRSGTILEGESGANDPVGIALMASLIAAGAISLDVAGRVAGEFGLQLVVGTAVGVLGGRLLLWSMRHVPLPGEGMYPLRTLAGAFALYGVAAVAHGSGFLAVFVAGIVIGDARAPYKREVEHFHSGLSSLAEIVAFVMLGLTVRIGDLVEPDVWVPGVLVGAVLAFVVRPLVVGPLLARSGLNGREKRFVVFAGLKGAVPILLGNFLLVSGVADAQRLYGIVVVVVLFSVLVQASLVPLVARWLQIPMREVEPEPWTLGVRLRDEPNGVLRLTVRPGALADGRTIAELDAMPEGSWVSFVVRGGRLVPVGGDTALQSGDEALILGHPDDAPVLRQVFEDPAGD</sequence>
<feature type="transmembrane region" description="Helical" evidence="9">
    <location>
        <begin position="164"/>
        <end position="183"/>
    </location>
</feature>